<evidence type="ECO:0000256" key="3">
    <source>
        <dbReference type="ARBA" id="ARBA00023125"/>
    </source>
</evidence>
<dbReference type="Proteomes" id="UP000520814">
    <property type="component" value="Unassembled WGS sequence"/>
</dbReference>
<dbReference type="RefSeq" id="WP_184198860.1">
    <property type="nucleotide sequence ID" value="NZ_JACHGW010000003.1"/>
</dbReference>
<evidence type="ECO:0000313" key="5">
    <source>
        <dbReference type="EMBL" id="MBB6051598.1"/>
    </source>
</evidence>
<dbReference type="InterPro" id="IPR036388">
    <property type="entry name" value="WH-like_DNA-bd_sf"/>
</dbReference>
<dbReference type="InterPro" id="IPR036390">
    <property type="entry name" value="WH_DNA-bd_sf"/>
</dbReference>
<dbReference type="SUPFAM" id="SSF46785">
    <property type="entry name" value="Winged helix' DNA-binding domain"/>
    <property type="match status" value="1"/>
</dbReference>
<dbReference type="Pfam" id="PF03965">
    <property type="entry name" value="Penicillinase_R"/>
    <property type="match status" value="1"/>
</dbReference>
<accession>A0A7W9ST82</accession>
<dbReference type="Gene3D" id="1.10.4040.10">
    <property type="entry name" value="Penicillinase repressor domain"/>
    <property type="match status" value="1"/>
</dbReference>
<evidence type="ECO:0000313" key="6">
    <source>
        <dbReference type="Proteomes" id="UP000520814"/>
    </source>
</evidence>
<keyword evidence="3" id="KW-0238">DNA-binding</keyword>
<dbReference type="EMBL" id="JACHGW010000003">
    <property type="protein sequence ID" value="MBB6051598.1"/>
    <property type="molecule type" value="Genomic_DNA"/>
</dbReference>
<protein>
    <submittedName>
        <fullName evidence="5">Putative transcriptional regulator</fullName>
    </submittedName>
</protein>
<keyword evidence="4" id="KW-0804">Transcription</keyword>
<dbReference type="GO" id="GO:0003677">
    <property type="term" value="F:DNA binding"/>
    <property type="evidence" value="ECO:0007669"/>
    <property type="project" value="UniProtKB-KW"/>
</dbReference>
<sequence>MRKKTNLGRAESEVLRFIAERHPISVREVAESFGDVRKTTILNVMERLREKGFLTREPREGIYQYSPTQTQASLMRGLVAEFVDTMLGGSVEPFAAYLAEKETLTETELARLKEIIAKLEEKP</sequence>
<dbReference type="PIRSF" id="PIRSF019455">
    <property type="entry name" value="CopR_AtkY"/>
    <property type="match status" value="1"/>
</dbReference>
<evidence type="ECO:0000256" key="4">
    <source>
        <dbReference type="ARBA" id="ARBA00023163"/>
    </source>
</evidence>
<evidence type="ECO:0000256" key="1">
    <source>
        <dbReference type="ARBA" id="ARBA00011046"/>
    </source>
</evidence>
<comment type="similarity">
    <text evidence="1">Belongs to the BlaI transcriptional regulatory family.</text>
</comment>
<comment type="caution">
    <text evidence="5">The sequence shown here is derived from an EMBL/GenBank/DDBJ whole genome shotgun (WGS) entry which is preliminary data.</text>
</comment>
<keyword evidence="2" id="KW-0805">Transcription regulation</keyword>
<gene>
    <name evidence="5" type="ORF">HNQ39_003408</name>
</gene>
<reference evidence="5 6" key="1">
    <citation type="submission" date="2020-08" db="EMBL/GenBank/DDBJ databases">
        <title>Genomic Encyclopedia of Type Strains, Phase IV (KMG-IV): sequencing the most valuable type-strain genomes for metagenomic binning, comparative biology and taxonomic classification.</title>
        <authorList>
            <person name="Goeker M."/>
        </authorList>
    </citation>
    <scope>NUCLEOTIDE SEQUENCE [LARGE SCALE GENOMIC DNA]</scope>
    <source>
        <strain evidence="5 6">DSM 23562</strain>
    </source>
</reference>
<proteinExistence type="inferred from homology"/>
<dbReference type="AlphaFoldDB" id="A0A7W9ST82"/>
<dbReference type="Gene3D" id="1.10.10.10">
    <property type="entry name" value="Winged helix-like DNA-binding domain superfamily/Winged helix DNA-binding domain"/>
    <property type="match status" value="1"/>
</dbReference>
<name>A0A7W9ST82_ARMRO</name>
<organism evidence="5 6">
    <name type="scientific">Armatimonas rosea</name>
    <dbReference type="NCBI Taxonomy" id="685828"/>
    <lineage>
        <taxon>Bacteria</taxon>
        <taxon>Bacillati</taxon>
        <taxon>Armatimonadota</taxon>
        <taxon>Armatimonadia</taxon>
        <taxon>Armatimonadales</taxon>
        <taxon>Armatimonadaceae</taxon>
        <taxon>Armatimonas</taxon>
    </lineage>
</organism>
<keyword evidence="6" id="KW-1185">Reference proteome</keyword>
<dbReference type="GO" id="GO:0045892">
    <property type="term" value="P:negative regulation of DNA-templated transcription"/>
    <property type="evidence" value="ECO:0007669"/>
    <property type="project" value="InterPro"/>
</dbReference>
<evidence type="ECO:0000256" key="2">
    <source>
        <dbReference type="ARBA" id="ARBA00023015"/>
    </source>
</evidence>
<dbReference type="InterPro" id="IPR005650">
    <property type="entry name" value="BlaI_family"/>
</dbReference>